<dbReference type="Gene3D" id="2.80.10.50">
    <property type="match status" value="4"/>
</dbReference>
<dbReference type="STRING" id="1121895.GCA_000378485_02013"/>
<dbReference type="InterPro" id="IPR026444">
    <property type="entry name" value="Secre_tail"/>
</dbReference>
<keyword evidence="1 2" id="KW-0732">Signal</keyword>
<evidence type="ECO:0000313" key="5">
    <source>
        <dbReference type="Proteomes" id="UP000030152"/>
    </source>
</evidence>
<dbReference type="Pfam" id="PF18962">
    <property type="entry name" value="Por_Secre_tail"/>
    <property type="match status" value="1"/>
</dbReference>
<dbReference type="SUPFAM" id="SSF63829">
    <property type="entry name" value="Calcium-dependent phosphotriesterase"/>
    <property type="match status" value="1"/>
</dbReference>
<dbReference type="RefSeq" id="WP_020213173.1">
    <property type="nucleotide sequence ID" value="NZ_JRLX01000007.1"/>
</dbReference>
<comment type="caution">
    <text evidence="4">The sequence shown here is derived from an EMBL/GenBank/DDBJ whole genome shotgun (WGS) entry which is preliminary data.</text>
</comment>
<name>A0A0A2M5T3_9FLAO</name>
<dbReference type="SUPFAM" id="SSF50969">
    <property type="entry name" value="YVTN repeat-like/Quinoprotein amine dehydrogenase"/>
    <property type="match status" value="1"/>
</dbReference>
<dbReference type="NCBIfam" id="TIGR04183">
    <property type="entry name" value="Por_Secre_tail"/>
    <property type="match status" value="1"/>
</dbReference>
<dbReference type="AlphaFoldDB" id="A0A0A2M5T3"/>
<gene>
    <name evidence="4" type="ORF">Q765_08490</name>
</gene>
<dbReference type="OrthoDB" id="9805017at2"/>
<dbReference type="Proteomes" id="UP000030152">
    <property type="component" value="Unassembled WGS sequence"/>
</dbReference>
<feature type="chain" id="PRO_5002002774" description="Secretion system C-terminal sorting domain-containing protein" evidence="2">
    <location>
        <begin position="19"/>
        <end position="467"/>
    </location>
</feature>
<dbReference type="eggNOG" id="COG4733">
    <property type="taxonomic scope" value="Bacteria"/>
</dbReference>
<evidence type="ECO:0000256" key="1">
    <source>
        <dbReference type="ARBA" id="ARBA00022729"/>
    </source>
</evidence>
<evidence type="ECO:0000313" key="4">
    <source>
        <dbReference type="EMBL" id="KGO86986.1"/>
    </source>
</evidence>
<feature type="signal peptide" evidence="2">
    <location>
        <begin position="1"/>
        <end position="18"/>
    </location>
</feature>
<protein>
    <recommendedName>
        <fullName evidence="3">Secretion system C-terminal sorting domain-containing protein</fullName>
    </recommendedName>
</protein>
<evidence type="ECO:0000256" key="2">
    <source>
        <dbReference type="SAM" id="SignalP"/>
    </source>
</evidence>
<evidence type="ECO:0000259" key="3">
    <source>
        <dbReference type="Pfam" id="PF18962"/>
    </source>
</evidence>
<reference evidence="4 5" key="1">
    <citation type="submission" date="2013-09" db="EMBL/GenBank/DDBJ databases">
        <authorList>
            <person name="Zeng Z."/>
            <person name="Chen C."/>
        </authorList>
    </citation>
    <scope>NUCLEOTIDE SEQUENCE [LARGE SCALE GENOMIC DNA]</scope>
    <source>
        <strain evidence="4 5">WB 3.3-2</strain>
    </source>
</reference>
<keyword evidence="5" id="KW-1185">Reference proteome</keyword>
<dbReference type="InterPro" id="IPR013431">
    <property type="entry name" value="Delta_60_rpt"/>
</dbReference>
<accession>A0A0A2M5T3</accession>
<dbReference type="Pfam" id="PF17164">
    <property type="entry name" value="DUF5122"/>
    <property type="match status" value="7"/>
</dbReference>
<feature type="domain" description="Secretion system C-terminal sorting" evidence="3">
    <location>
        <begin position="394"/>
        <end position="464"/>
    </location>
</feature>
<dbReference type="NCBIfam" id="TIGR02608">
    <property type="entry name" value="delta_60_rpt"/>
    <property type="match status" value="7"/>
</dbReference>
<proteinExistence type="predicted"/>
<dbReference type="InterPro" id="IPR011044">
    <property type="entry name" value="Quino_amine_DH_bsu"/>
</dbReference>
<dbReference type="Gene3D" id="2.60.40.3080">
    <property type="match status" value="1"/>
</dbReference>
<dbReference type="EMBL" id="JRLX01000007">
    <property type="protein sequence ID" value="KGO86986.1"/>
    <property type="molecule type" value="Genomic_DNA"/>
</dbReference>
<organism evidence="4 5">
    <name type="scientific">Flavobacterium rivuli WB 3.3-2 = DSM 21788</name>
    <dbReference type="NCBI Taxonomy" id="1121895"/>
    <lineage>
        <taxon>Bacteria</taxon>
        <taxon>Pseudomonadati</taxon>
        <taxon>Bacteroidota</taxon>
        <taxon>Flavobacteriia</taxon>
        <taxon>Flavobacteriales</taxon>
        <taxon>Flavobacteriaceae</taxon>
        <taxon>Flavobacterium</taxon>
    </lineage>
</organism>
<sequence>MKKITLALFLATTVAAVAQQVSLDTQFTTGTGPDESVLAVRQLADGKILIAGGFFNYNGNVAGRIARLNSDGTYDSSFSTNLAGPVEAMLTEEDGKFLITQASGGGLYRYNADGTIDTSFTRIAFGGYGPYRIVKQGDKYIVAGDFTIYSNAGVLYTNVARLNYDGTLDTTFSQTQLFNTTYVQVLVQPNGKIILAGAFTYFNTIAVPNIIRLNADGSLDTTFNAGTGAAGTIRGMAVQPDGKYIISGTFESFNGVAKHLNARLNTDGSLDTTFNYTSTIGLPEDGIMGYDIIVQPDGKILVGGMFNDAMEDIEGNPDGSVPVYLSRLNEDGSTDDTFIAPFDGTVFDLEVQDDGKLLVGGWFRNYDGQPQMSLARLDYNALNTTGFQKALFTMYPNPVTNMLTIIGKDLNSANATVTVTDVLGKQIYSAAHNAAAMQVDMSGYDNGIYFIKIETNGTLFMQKILKN</sequence>